<dbReference type="RefSeq" id="WP_165309967.1">
    <property type="nucleotide sequence ID" value="NZ_CP049331.1"/>
</dbReference>
<proteinExistence type="predicted"/>
<dbReference type="KEGG" id="vzi:G5S32_00360"/>
<protein>
    <submittedName>
        <fullName evidence="2">SPOR domain-containing protein</fullName>
    </submittedName>
</protein>
<dbReference type="EMBL" id="CP049331">
    <property type="protein sequence ID" value="QIH40524.1"/>
    <property type="molecule type" value="Genomic_DNA"/>
</dbReference>
<organism evidence="2 3">
    <name type="scientific">Vibrio ziniensis</name>
    <dbReference type="NCBI Taxonomy" id="2711221"/>
    <lineage>
        <taxon>Bacteria</taxon>
        <taxon>Pseudomonadati</taxon>
        <taxon>Pseudomonadota</taxon>
        <taxon>Gammaproteobacteria</taxon>
        <taxon>Vibrionales</taxon>
        <taxon>Vibrionaceae</taxon>
        <taxon>Vibrio</taxon>
    </lineage>
</organism>
<name>A0A6G7CEJ4_9VIBR</name>
<dbReference type="AlphaFoldDB" id="A0A6G7CEJ4"/>
<dbReference type="Proteomes" id="UP000503003">
    <property type="component" value="Chromosome 1"/>
</dbReference>
<evidence type="ECO:0000313" key="3">
    <source>
        <dbReference type="Proteomes" id="UP000503003"/>
    </source>
</evidence>
<evidence type="ECO:0000313" key="2">
    <source>
        <dbReference type="EMBL" id="QIH40524.1"/>
    </source>
</evidence>
<reference evidence="2 3" key="1">
    <citation type="submission" date="2020-02" db="EMBL/GenBank/DDBJ databases">
        <title>A complete genome of a marine bacterium Vibrio sp. ZWAL4003 isolated from the mangrove sediment with the ability to degrade polysaccharides.</title>
        <authorList>
            <person name="Wu J."/>
            <person name="Qu W."/>
            <person name="Zeng R."/>
        </authorList>
    </citation>
    <scope>NUCLEOTIDE SEQUENCE [LARGE SCALE GENOMIC DNA]</scope>
    <source>
        <strain evidence="2 3">ZWAL4003</strain>
    </source>
</reference>
<feature type="compositionally biased region" description="Basic and acidic residues" evidence="1">
    <location>
        <begin position="183"/>
        <end position="193"/>
    </location>
</feature>
<gene>
    <name evidence="2" type="ORF">G5S32_00360</name>
</gene>
<keyword evidence="3" id="KW-1185">Reference proteome</keyword>
<sequence length="318" mass="35757">MDIKWVTMPKLSHLLLIGLPLGFVSQPLLAAESDQFLCGGTQTSTNELPLLNSNCPIGHGLWANATPKGQDSLFWIQCGLLDQPISLNQAKVLYKHISTDVWMKPEGKDLRCLIGPYEDYATAKKELAGVRSEKRYKEAFIREVRKGEQDTPVVTKKPVTKPKSAPKKVAEVKPAVTTPKPMVKAEPKMKPESSSKSTKASASVAKDAAMVTIRREATLNGVHYVVPYVMDEKEQFYMEHDLAWNRLSYAAAEKRCQQLQMRLAMEVEWKQLLDSKLMEKENWPIYLPYWGLNNKGFFTTGKVTTLKGDSLLNVLCVK</sequence>
<evidence type="ECO:0000256" key="1">
    <source>
        <dbReference type="SAM" id="MobiDB-lite"/>
    </source>
</evidence>
<accession>A0A6G7CEJ4</accession>
<feature type="region of interest" description="Disordered" evidence="1">
    <location>
        <begin position="150"/>
        <end position="201"/>
    </location>
</feature>